<evidence type="ECO:0000256" key="7">
    <source>
        <dbReference type="ARBA" id="ARBA00023136"/>
    </source>
</evidence>
<feature type="transmembrane region" description="Helical" evidence="8">
    <location>
        <begin position="198"/>
        <end position="221"/>
    </location>
</feature>
<evidence type="ECO:0000313" key="9">
    <source>
        <dbReference type="EMBL" id="QMU30873.1"/>
    </source>
</evidence>
<proteinExistence type="inferred from homology"/>
<feature type="transmembrane region" description="Helical" evidence="8">
    <location>
        <begin position="227"/>
        <end position="250"/>
    </location>
</feature>
<evidence type="ECO:0000256" key="1">
    <source>
        <dbReference type="ARBA" id="ARBA00004651"/>
    </source>
</evidence>
<reference evidence="9 10" key="1">
    <citation type="submission" date="2020-08" db="EMBL/GenBank/DDBJ databases">
        <title>Adhaeribacter dokdonensis sp. nov., isolated from the rhizosphere of Elymus tsukushiensis, a plant native to the Dokdo Islands, Republic of Korea.</title>
        <authorList>
            <person name="Ghim S.Y."/>
        </authorList>
    </citation>
    <scope>NUCLEOTIDE SEQUENCE [LARGE SCALE GENOMIC DNA]</scope>
    <source>
        <strain evidence="9 10">KUDC8001</strain>
    </source>
</reference>
<dbReference type="EMBL" id="CP055153">
    <property type="protein sequence ID" value="QMU30873.1"/>
    <property type="molecule type" value="Genomic_DNA"/>
</dbReference>
<keyword evidence="3" id="KW-0813">Transport</keyword>
<name>A0A7L7LDL9_9BACT</name>
<keyword evidence="4" id="KW-1003">Cell membrane</keyword>
<dbReference type="PANTHER" id="PTHR21716:SF53">
    <property type="entry name" value="PERMEASE PERM-RELATED"/>
    <property type="match status" value="1"/>
</dbReference>
<dbReference type="Pfam" id="PF01594">
    <property type="entry name" value="AI-2E_transport"/>
    <property type="match status" value="1"/>
</dbReference>
<protein>
    <submittedName>
        <fullName evidence="9">AI-2E family transporter</fullName>
    </submittedName>
</protein>
<comment type="subcellular location">
    <subcellularLocation>
        <location evidence="1">Cell membrane</location>
        <topology evidence="1">Multi-pass membrane protein</topology>
    </subcellularLocation>
</comment>
<evidence type="ECO:0000256" key="4">
    <source>
        <dbReference type="ARBA" id="ARBA00022475"/>
    </source>
</evidence>
<feature type="transmembrane region" description="Helical" evidence="8">
    <location>
        <begin position="30"/>
        <end position="51"/>
    </location>
</feature>
<evidence type="ECO:0000256" key="5">
    <source>
        <dbReference type="ARBA" id="ARBA00022692"/>
    </source>
</evidence>
<dbReference type="Proteomes" id="UP000514509">
    <property type="component" value="Chromosome"/>
</dbReference>
<evidence type="ECO:0000256" key="2">
    <source>
        <dbReference type="ARBA" id="ARBA00009773"/>
    </source>
</evidence>
<dbReference type="RefSeq" id="WP_182413315.1">
    <property type="nucleotide sequence ID" value="NZ_CP055153.1"/>
</dbReference>
<gene>
    <name evidence="9" type="ORF">HUW48_23855</name>
</gene>
<organism evidence="9 10">
    <name type="scientific">Adhaeribacter radiodurans</name>
    <dbReference type="NCBI Taxonomy" id="2745197"/>
    <lineage>
        <taxon>Bacteria</taxon>
        <taxon>Pseudomonadati</taxon>
        <taxon>Bacteroidota</taxon>
        <taxon>Cytophagia</taxon>
        <taxon>Cytophagales</taxon>
        <taxon>Hymenobacteraceae</taxon>
        <taxon>Adhaeribacter</taxon>
    </lineage>
</organism>
<evidence type="ECO:0000256" key="3">
    <source>
        <dbReference type="ARBA" id="ARBA00022448"/>
    </source>
</evidence>
<comment type="similarity">
    <text evidence="2">Belongs to the autoinducer-2 exporter (AI-2E) (TC 2.A.86) family.</text>
</comment>
<keyword evidence="10" id="KW-1185">Reference proteome</keyword>
<dbReference type="GO" id="GO:0005886">
    <property type="term" value="C:plasma membrane"/>
    <property type="evidence" value="ECO:0007669"/>
    <property type="project" value="UniProtKB-SubCell"/>
</dbReference>
<dbReference type="InterPro" id="IPR002549">
    <property type="entry name" value="AI-2E-like"/>
</dbReference>
<feature type="transmembrane region" description="Helical" evidence="8">
    <location>
        <begin position="262"/>
        <end position="278"/>
    </location>
</feature>
<accession>A0A7L7LDL9</accession>
<keyword evidence="6 8" id="KW-1133">Transmembrane helix</keyword>
<keyword evidence="5 8" id="KW-0812">Transmembrane</keyword>
<dbReference type="AlphaFoldDB" id="A0A7L7LDL9"/>
<evidence type="ECO:0000256" key="8">
    <source>
        <dbReference type="SAM" id="Phobius"/>
    </source>
</evidence>
<feature type="transmembrane region" description="Helical" evidence="8">
    <location>
        <begin position="58"/>
        <end position="80"/>
    </location>
</feature>
<dbReference type="KEGG" id="add:HUW48_23855"/>
<keyword evidence="7 8" id="KW-0472">Membrane</keyword>
<dbReference type="GO" id="GO:0055085">
    <property type="term" value="P:transmembrane transport"/>
    <property type="evidence" value="ECO:0007669"/>
    <property type="project" value="TreeGrafter"/>
</dbReference>
<feature type="transmembrane region" description="Helical" evidence="8">
    <location>
        <begin position="298"/>
        <end position="325"/>
    </location>
</feature>
<evidence type="ECO:0000256" key="6">
    <source>
        <dbReference type="ARBA" id="ARBA00022989"/>
    </source>
</evidence>
<dbReference type="PANTHER" id="PTHR21716">
    <property type="entry name" value="TRANSMEMBRANE PROTEIN"/>
    <property type="match status" value="1"/>
</dbReference>
<evidence type="ECO:0000313" key="10">
    <source>
        <dbReference type="Proteomes" id="UP000514509"/>
    </source>
</evidence>
<sequence>MKTMPVTVRRSIELMGLFFLGWILVLGKPIIAPILMAFFLSMVMLPVYRFFNKHLPEVLAITLSVLVLVTVFGIIIWFFTSQISNLLADLPVIRNNINIHLSALSAWINKKTSFSPDEQVRFINQQSNRLLSYAGNLLQGAVGSVTSVLLFFALLPLYTFLILYYKNLIIRFVFLWFPKERNEHVREVLSETETIIKSYLIGLLIQITYMTVLVGGTLFLVGIKHALLIGVLFAFLNLIPYIGALIGNILGVLLTLASSQDLWPIFTVLITIAGAQFLDNNILMPRIVGSKVRINVLATLIGVFTGGAIAGIAGMFLSLPIIAILKVIFDRTDKMNQWGVLLGDERPSESPMREPQLREQNVEIRKKLEEENEIELPKTS</sequence>